<gene>
    <name evidence="1" type="ORF">AMTR_s00151p00089350</name>
</gene>
<dbReference type="HOGENOM" id="CLU_2907112_0_0_1"/>
<organism evidence="1 2">
    <name type="scientific">Amborella trichopoda</name>
    <dbReference type="NCBI Taxonomy" id="13333"/>
    <lineage>
        <taxon>Eukaryota</taxon>
        <taxon>Viridiplantae</taxon>
        <taxon>Streptophyta</taxon>
        <taxon>Embryophyta</taxon>
        <taxon>Tracheophyta</taxon>
        <taxon>Spermatophyta</taxon>
        <taxon>Magnoliopsida</taxon>
        <taxon>Amborellales</taxon>
        <taxon>Amborellaceae</taxon>
        <taxon>Amborella</taxon>
    </lineage>
</organism>
<name>W1NJ17_AMBTC</name>
<evidence type="ECO:0000313" key="2">
    <source>
        <dbReference type="Proteomes" id="UP000017836"/>
    </source>
</evidence>
<dbReference type="Gramene" id="ERM95518">
    <property type="protein sequence ID" value="ERM95518"/>
    <property type="gene ID" value="AMTR_s00151p00089350"/>
</dbReference>
<sequence>MAICRTGRVQEIGDLSNWENHEITWRFVKPDESKKLAICRIGRIMTSHGDLSNRVSRRNQDT</sequence>
<dbReference type="EMBL" id="KI397475">
    <property type="protein sequence ID" value="ERM95518.1"/>
    <property type="molecule type" value="Genomic_DNA"/>
</dbReference>
<dbReference type="Proteomes" id="UP000017836">
    <property type="component" value="Unassembled WGS sequence"/>
</dbReference>
<proteinExistence type="predicted"/>
<keyword evidence="2" id="KW-1185">Reference proteome</keyword>
<protein>
    <submittedName>
        <fullName evidence="1">Uncharacterized protein</fullName>
    </submittedName>
</protein>
<dbReference type="AlphaFoldDB" id="W1NJ17"/>
<evidence type="ECO:0000313" key="1">
    <source>
        <dbReference type="EMBL" id="ERM95518.1"/>
    </source>
</evidence>
<reference evidence="2" key="1">
    <citation type="journal article" date="2013" name="Science">
        <title>The Amborella genome and the evolution of flowering plants.</title>
        <authorList>
            <consortium name="Amborella Genome Project"/>
        </authorList>
    </citation>
    <scope>NUCLEOTIDE SEQUENCE [LARGE SCALE GENOMIC DNA]</scope>
</reference>
<accession>W1NJ17</accession>